<keyword evidence="2 5" id="KW-0479">Metal-binding</keyword>
<name>A0A9W8GAS8_9FUNG</name>
<evidence type="ECO:0000313" key="7">
    <source>
        <dbReference type="EMBL" id="KAJ2678721.1"/>
    </source>
</evidence>
<evidence type="ECO:0000313" key="8">
    <source>
        <dbReference type="Proteomes" id="UP001151518"/>
    </source>
</evidence>
<keyword evidence="3 5" id="KW-0862">Zinc</keyword>
<keyword evidence="4" id="KW-0560">Oxidoreductase</keyword>
<dbReference type="GO" id="GO:0008270">
    <property type="term" value="F:zinc ion binding"/>
    <property type="evidence" value="ECO:0007669"/>
    <property type="project" value="InterPro"/>
</dbReference>
<dbReference type="InterPro" id="IPR020843">
    <property type="entry name" value="ER"/>
</dbReference>
<dbReference type="Gene3D" id="3.90.180.10">
    <property type="entry name" value="Medium-chain alcohol dehydrogenases, catalytic domain"/>
    <property type="match status" value="1"/>
</dbReference>
<dbReference type="SUPFAM" id="SSF51735">
    <property type="entry name" value="NAD(P)-binding Rossmann-fold domains"/>
    <property type="match status" value="1"/>
</dbReference>
<dbReference type="InterPro" id="IPR002328">
    <property type="entry name" value="ADH_Zn_CS"/>
</dbReference>
<proteinExistence type="inferred from homology"/>
<comment type="cofactor">
    <cofactor evidence="1 5">
        <name>Zn(2+)</name>
        <dbReference type="ChEBI" id="CHEBI:29105"/>
    </cofactor>
</comment>
<dbReference type="InterPro" id="IPR029752">
    <property type="entry name" value="D-isomer_DH_CS1"/>
</dbReference>
<dbReference type="CDD" id="cd05283">
    <property type="entry name" value="CAD1"/>
    <property type="match status" value="1"/>
</dbReference>
<dbReference type="GO" id="GO:0016616">
    <property type="term" value="F:oxidoreductase activity, acting on the CH-OH group of donors, NAD or NADP as acceptor"/>
    <property type="evidence" value="ECO:0007669"/>
    <property type="project" value="InterPro"/>
</dbReference>
<sequence>MVEGKINEIHGWAAMKPGLTVKPYTYKPRPLGEHNIEVKIEYTGICGSDLHTIKEEWESTSYPAIVGHEIIGKIVTKGEKVTEFSEGDVVGIGAQVYGCLQGKCQACSHGLDPHCPKAVYTYNSKYPDGQQAQGGYADAVRVDASYAFKIPSSIDPVHAAPLMCAGTTVFAPMLRKGVKKGDRVGVVGIGGLGHLAIQYASALGAEVIAFSHSPSKREQCLKLGASKFVDTSNKDDVDAVRHTLKYLFITSNAKTNQYNDYITWMDFEGQVVLLSIPEGTLSFKPAEFVRTEVAITGSMIGGVNIIKEALSFADKHNIRPIIERYPLSEVNAALKHMDDGKARYRIVLIH</sequence>
<dbReference type="InterPro" id="IPR036291">
    <property type="entry name" value="NAD(P)-bd_dom_sf"/>
</dbReference>
<dbReference type="Pfam" id="PF00107">
    <property type="entry name" value="ADH_zinc_N"/>
    <property type="match status" value="1"/>
</dbReference>
<dbReference type="Pfam" id="PF08240">
    <property type="entry name" value="ADH_N"/>
    <property type="match status" value="1"/>
</dbReference>
<dbReference type="InterPro" id="IPR011032">
    <property type="entry name" value="GroES-like_sf"/>
</dbReference>
<dbReference type="Proteomes" id="UP001151518">
    <property type="component" value="Unassembled WGS sequence"/>
</dbReference>
<evidence type="ECO:0000256" key="5">
    <source>
        <dbReference type="RuleBase" id="RU361277"/>
    </source>
</evidence>
<dbReference type="FunFam" id="3.40.50.720:FF:000022">
    <property type="entry name" value="Cinnamyl alcohol dehydrogenase"/>
    <property type="match status" value="1"/>
</dbReference>
<dbReference type="SMART" id="SM00829">
    <property type="entry name" value="PKS_ER"/>
    <property type="match status" value="1"/>
</dbReference>
<dbReference type="PROSITE" id="PS00065">
    <property type="entry name" value="D_2_HYDROXYACID_DH_1"/>
    <property type="match status" value="1"/>
</dbReference>
<evidence type="ECO:0000259" key="6">
    <source>
        <dbReference type="SMART" id="SM00829"/>
    </source>
</evidence>
<evidence type="ECO:0000256" key="4">
    <source>
        <dbReference type="ARBA" id="ARBA00023002"/>
    </source>
</evidence>
<gene>
    <name evidence="7" type="ORF">GGI25_002106</name>
</gene>
<dbReference type="InterPro" id="IPR013149">
    <property type="entry name" value="ADH-like_C"/>
</dbReference>
<dbReference type="PANTHER" id="PTHR42683">
    <property type="entry name" value="ALDEHYDE REDUCTASE"/>
    <property type="match status" value="1"/>
</dbReference>
<dbReference type="Gene3D" id="3.40.50.720">
    <property type="entry name" value="NAD(P)-binding Rossmann-like Domain"/>
    <property type="match status" value="1"/>
</dbReference>
<dbReference type="SUPFAM" id="SSF50129">
    <property type="entry name" value="GroES-like"/>
    <property type="match status" value="1"/>
</dbReference>
<dbReference type="InterPro" id="IPR013154">
    <property type="entry name" value="ADH-like_N"/>
</dbReference>
<protein>
    <recommendedName>
        <fullName evidence="6">Enoyl reductase (ER) domain-containing protein</fullName>
    </recommendedName>
</protein>
<dbReference type="InterPro" id="IPR047109">
    <property type="entry name" value="CAD-like"/>
</dbReference>
<organism evidence="7 8">
    <name type="scientific">Coemansia spiralis</name>
    <dbReference type="NCBI Taxonomy" id="417178"/>
    <lineage>
        <taxon>Eukaryota</taxon>
        <taxon>Fungi</taxon>
        <taxon>Fungi incertae sedis</taxon>
        <taxon>Zoopagomycota</taxon>
        <taxon>Kickxellomycotina</taxon>
        <taxon>Kickxellomycetes</taxon>
        <taxon>Kickxellales</taxon>
        <taxon>Kickxellaceae</taxon>
        <taxon>Coemansia</taxon>
    </lineage>
</organism>
<evidence type="ECO:0000256" key="3">
    <source>
        <dbReference type="ARBA" id="ARBA00022833"/>
    </source>
</evidence>
<dbReference type="OrthoDB" id="1879366at2759"/>
<comment type="similarity">
    <text evidence="5">Belongs to the zinc-containing alcohol dehydrogenase family.</text>
</comment>
<evidence type="ECO:0000256" key="2">
    <source>
        <dbReference type="ARBA" id="ARBA00022723"/>
    </source>
</evidence>
<comment type="caution">
    <text evidence="7">The sequence shown here is derived from an EMBL/GenBank/DDBJ whole genome shotgun (WGS) entry which is preliminary data.</text>
</comment>
<feature type="domain" description="Enoyl reductase (ER)" evidence="6">
    <location>
        <begin position="18"/>
        <end position="348"/>
    </location>
</feature>
<dbReference type="PROSITE" id="PS00059">
    <property type="entry name" value="ADH_ZINC"/>
    <property type="match status" value="1"/>
</dbReference>
<dbReference type="EMBL" id="JANBTW010000018">
    <property type="protein sequence ID" value="KAJ2678721.1"/>
    <property type="molecule type" value="Genomic_DNA"/>
</dbReference>
<reference evidence="7" key="1">
    <citation type="submission" date="2022-07" db="EMBL/GenBank/DDBJ databases">
        <title>Phylogenomic reconstructions and comparative analyses of Kickxellomycotina fungi.</title>
        <authorList>
            <person name="Reynolds N.K."/>
            <person name="Stajich J.E."/>
            <person name="Barry K."/>
            <person name="Grigoriev I.V."/>
            <person name="Crous P."/>
            <person name="Smith M.E."/>
        </authorList>
    </citation>
    <scope>NUCLEOTIDE SEQUENCE</scope>
    <source>
        <strain evidence="7">NRRL 3115</strain>
    </source>
</reference>
<dbReference type="AlphaFoldDB" id="A0A9W8GAS8"/>
<accession>A0A9W8GAS8</accession>
<evidence type="ECO:0000256" key="1">
    <source>
        <dbReference type="ARBA" id="ARBA00001947"/>
    </source>
</evidence>